<dbReference type="GO" id="GO:0005737">
    <property type="term" value="C:cytoplasm"/>
    <property type="evidence" value="ECO:0007669"/>
    <property type="project" value="TreeGrafter"/>
</dbReference>
<dbReference type="SMART" id="SM00558">
    <property type="entry name" value="JmjC"/>
    <property type="match status" value="1"/>
</dbReference>
<gene>
    <name evidence="3" type="primary">KDM8</name>
    <name evidence="3" type="ORF">BLAG_LOCUS5076</name>
</gene>
<dbReference type="EMBL" id="OV696697">
    <property type="protein sequence ID" value="CAH1241419.1"/>
    <property type="molecule type" value="Genomic_DNA"/>
</dbReference>
<organism evidence="3 4">
    <name type="scientific">Branchiostoma lanceolatum</name>
    <name type="common">Common lancelet</name>
    <name type="synonym">Amphioxus lanceolatum</name>
    <dbReference type="NCBI Taxonomy" id="7740"/>
    <lineage>
        <taxon>Eukaryota</taxon>
        <taxon>Metazoa</taxon>
        <taxon>Chordata</taxon>
        <taxon>Cephalochordata</taxon>
        <taxon>Leptocardii</taxon>
        <taxon>Amphioxiformes</taxon>
        <taxon>Branchiostomatidae</taxon>
        <taxon>Branchiostoma</taxon>
    </lineage>
</organism>
<dbReference type="InterPro" id="IPR041667">
    <property type="entry name" value="Cupin_8"/>
</dbReference>
<proteinExistence type="predicted"/>
<dbReference type="AlphaFoldDB" id="A0A8J9YTF4"/>
<protein>
    <submittedName>
        <fullName evidence="3">KDM8 protein</fullName>
    </submittedName>
</protein>
<feature type="compositionally biased region" description="Basic and acidic residues" evidence="1">
    <location>
        <begin position="32"/>
        <end position="47"/>
    </location>
</feature>
<reference evidence="3" key="1">
    <citation type="submission" date="2022-01" db="EMBL/GenBank/DDBJ databases">
        <authorList>
            <person name="Braso-Vives M."/>
        </authorList>
    </citation>
    <scope>NUCLEOTIDE SEQUENCE</scope>
</reference>
<dbReference type="PANTHER" id="PTHR12480">
    <property type="entry name" value="ARGININE DEMETHYLASE AND LYSYL-HYDROXYLASE JMJD"/>
    <property type="match status" value="1"/>
</dbReference>
<name>A0A8J9YTF4_BRALA</name>
<keyword evidence="4" id="KW-1185">Reference proteome</keyword>
<evidence type="ECO:0000259" key="2">
    <source>
        <dbReference type="PROSITE" id="PS51184"/>
    </source>
</evidence>
<dbReference type="GO" id="GO:0005634">
    <property type="term" value="C:nucleus"/>
    <property type="evidence" value="ECO:0007669"/>
    <property type="project" value="TreeGrafter"/>
</dbReference>
<dbReference type="Proteomes" id="UP000838412">
    <property type="component" value="Chromosome 12"/>
</dbReference>
<accession>A0A8J9YTF4</accession>
<evidence type="ECO:0000313" key="3">
    <source>
        <dbReference type="EMBL" id="CAH1241419.1"/>
    </source>
</evidence>
<feature type="domain" description="JmjC" evidence="2">
    <location>
        <begin position="1"/>
        <end position="200"/>
    </location>
</feature>
<dbReference type="Pfam" id="PF13621">
    <property type="entry name" value="Cupin_8"/>
    <property type="match status" value="1"/>
</dbReference>
<dbReference type="PANTHER" id="PTHR12480:SF22">
    <property type="entry name" value="JMJC DOMAIN-CONTAINING PROTEIN"/>
    <property type="match status" value="1"/>
</dbReference>
<dbReference type="InterPro" id="IPR050910">
    <property type="entry name" value="JMJD6_ArgDemeth/LysHydrox"/>
</dbReference>
<evidence type="ECO:0000256" key="1">
    <source>
        <dbReference type="SAM" id="MobiDB-lite"/>
    </source>
</evidence>
<dbReference type="OrthoDB" id="47172at2759"/>
<sequence>MSQPVDSDCEEISEWPPRDTGKGSSSDESEDKESVRHICEEKGEGRGQKYIRSIRQASLSGAGPDRKRAKLCESDEDVLEDSEPAAQASLARWWRREGINTGRKRWLFFQKEDLPLLYPCYNHSTDPTFDVDVFNPDLQKYPLLSQTHPRECILQPGELLFVPAGCPHRVENLDKSLAVSGNFVDESNIQVVKQELRINALKDLRALDLLQQFSDSDSLTNIP</sequence>
<dbReference type="InterPro" id="IPR003347">
    <property type="entry name" value="JmjC_dom"/>
</dbReference>
<dbReference type="GO" id="GO:0106140">
    <property type="term" value="F:P-TEFb complex binding"/>
    <property type="evidence" value="ECO:0007669"/>
    <property type="project" value="TreeGrafter"/>
</dbReference>
<evidence type="ECO:0000313" key="4">
    <source>
        <dbReference type="Proteomes" id="UP000838412"/>
    </source>
</evidence>
<feature type="region of interest" description="Disordered" evidence="1">
    <location>
        <begin position="1"/>
        <end position="51"/>
    </location>
</feature>
<dbReference type="PROSITE" id="PS51184">
    <property type="entry name" value="JMJC"/>
    <property type="match status" value="1"/>
</dbReference>
<dbReference type="Gene3D" id="2.60.120.650">
    <property type="entry name" value="Cupin"/>
    <property type="match status" value="1"/>
</dbReference>
<dbReference type="SUPFAM" id="SSF51197">
    <property type="entry name" value="Clavaminate synthase-like"/>
    <property type="match status" value="1"/>
</dbReference>
<dbReference type="GO" id="GO:0033749">
    <property type="term" value="F:histone H4R3 demethylase activity"/>
    <property type="evidence" value="ECO:0007669"/>
    <property type="project" value="TreeGrafter"/>
</dbReference>